<evidence type="ECO:0000313" key="4">
    <source>
        <dbReference type="EMBL" id="KJY31773.1"/>
    </source>
</evidence>
<dbReference type="PATRIC" id="fig|68223.7.peg.8063"/>
<dbReference type="GO" id="GO:0008168">
    <property type="term" value="F:methyltransferase activity"/>
    <property type="evidence" value="ECO:0007669"/>
    <property type="project" value="UniProtKB-KW"/>
</dbReference>
<dbReference type="Pfam" id="PF13649">
    <property type="entry name" value="Methyltransf_25"/>
    <property type="match status" value="1"/>
</dbReference>
<dbReference type="InterPro" id="IPR051052">
    <property type="entry name" value="Diverse_substrate_MTase"/>
</dbReference>
<evidence type="ECO:0000259" key="3">
    <source>
        <dbReference type="Pfam" id="PF13649"/>
    </source>
</evidence>
<dbReference type="EMBL" id="JZWV01000468">
    <property type="protein sequence ID" value="KJY31773.1"/>
    <property type="molecule type" value="Genomic_DNA"/>
</dbReference>
<feature type="domain" description="Methyltransferase" evidence="3">
    <location>
        <begin position="37"/>
        <end position="132"/>
    </location>
</feature>
<sequence length="265" mass="29152">MFDSCGAPYVVYRRPHPPAVVDYLATQWGRATTRPRILDLGCGPGTLTLDLAERGAAVTAVDVSEEMLAAGRDWAQARNIKSVTWKRADATDAAILAKESGPFHGVTIADAFHWMDRRQVLSSLDQAVRPGGFVAVIGYRAPGTQREWWHALLEQLRLRWLGSVNLAGPATTYVEPDGGHEEILRRSAFSQVSVLRTDYRQTYTLNELVGLQRTYAYSSAATLGDRQAGFEEDLRRTLTAARPDGRFEAVLQAAVIIGRRPADAA</sequence>
<organism evidence="4 5">
    <name type="scientific">Streptomyces katrae</name>
    <dbReference type="NCBI Taxonomy" id="68223"/>
    <lineage>
        <taxon>Bacteria</taxon>
        <taxon>Bacillati</taxon>
        <taxon>Actinomycetota</taxon>
        <taxon>Actinomycetes</taxon>
        <taxon>Kitasatosporales</taxon>
        <taxon>Streptomycetaceae</taxon>
        <taxon>Streptomyces</taxon>
    </lineage>
</organism>
<dbReference type="CDD" id="cd02440">
    <property type="entry name" value="AdoMet_MTases"/>
    <property type="match status" value="1"/>
</dbReference>
<reference evidence="4 5" key="1">
    <citation type="submission" date="2015-02" db="EMBL/GenBank/DDBJ databases">
        <authorList>
            <person name="Ju K.-S."/>
            <person name="Doroghazi J.R."/>
            <person name="Metcalf W."/>
        </authorList>
    </citation>
    <scope>NUCLEOTIDE SEQUENCE [LARGE SCALE GENOMIC DNA]</scope>
    <source>
        <strain evidence="4 5">NRRL ISP-5550</strain>
    </source>
</reference>
<gene>
    <name evidence="4" type="ORF">VR44_17505</name>
</gene>
<name>A0A0F4JDF0_9ACTN</name>
<dbReference type="SUPFAM" id="SSF53335">
    <property type="entry name" value="S-adenosyl-L-methionine-dependent methyltransferases"/>
    <property type="match status" value="1"/>
</dbReference>
<protein>
    <recommendedName>
        <fullName evidence="3">Methyltransferase domain-containing protein</fullName>
    </recommendedName>
</protein>
<dbReference type="InterPro" id="IPR041698">
    <property type="entry name" value="Methyltransf_25"/>
</dbReference>
<dbReference type="Gene3D" id="3.40.50.150">
    <property type="entry name" value="Vaccinia Virus protein VP39"/>
    <property type="match status" value="1"/>
</dbReference>
<keyword evidence="2" id="KW-0808">Transferase</keyword>
<evidence type="ECO:0000313" key="5">
    <source>
        <dbReference type="Proteomes" id="UP000033551"/>
    </source>
</evidence>
<dbReference type="InterPro" id="IPR029063">
    <property type="entry name" value="SAM-dependent_MTases_sf"/>
</dbReference>
<proteinExistence type="predicted"/>
<keyword evidence="5" id="KW-1185">Reference proteome</keyword>
<evidence type="ECO:0000256" key="2">
    <source>
        <dbReference type="ARBA" id="ARBA00022679"/>
    </source>
</evidence>
<dbReference type="AlphaFoldDB" id="A0A0F4JDF0"/>
<dbReference type="PANTHER" id="PTHR44942">
    <property type="entry name" value="METHYLTRANSF_11 DOMAIN-CONTAINING PROTEIN"/>
    <property type="match status" value="1"/>
</dbReference>
<evidence type="ECO:0000256" key="1">
    <source>
        <dbReference type="ARBA" id="ARBA00022603"/>
    </source>
</evidence>
<comment type="caution">
    <text evidence="4">The sequence shown here is derived from an EMBL/GenBank/DDBJ whole genome shotgun (WGS) entry which is preliminary data.</text>
</comment>
<dbReference type="GO" id="GO:0032259">
    <property type="term" value="P:methylation"/>
    <property type="evidence" value="ECO:0007669"/>
    <property type="project" value="UniProtKB-KW"/>
</dbReference>
<dbReference type="PANTHER" id="PTHR44942:SF4">
    <property type="entry name" value="METHYLTRANSFERASE TYPE 11 DOMAIN-CONTAINING PROTEIN"/>
    <property type="match status" value="1"/>
</dbReference>
<dbReference type="Proteomes" id="UP000033551">
    <property type="component" value="Unassembled WGS sequence"/>
</dbReference>
<keyword evidence="1" id="KW-0489">Methyltransferase</keyword>
<accession>A0A0F4JDF0</accession>